<evidence type="ECO:0000313" key="2">
    <source>
        <dbReference type="EMBL" id="NHZ87573.1"/>
    </source>
</evidence>
<keyword evidence="1" id="KW-0812">Transmembrane</keyword>
<dbReference type="Proteomes" id="UP000609726">
    <property type="component" value="Unassembled WGS sequence"/>
</dbReference>
<evidence type="ECO:0000256" key="1">
    <source>
        <dbReference type="SAM" id="Phobius"/>
    </source>
</evidence>
<accession>A0ABX0NL90</accession>
<organism evidence="2 3">
    <name type="scientific">Massilia mucilaginosa</name>
    <dbReference type="NCBI Taxonomy" id="2609282"/>
    <lineage>
        <taxon>Bacteria</taxon>
        <taxon>Pseudomonadati</taxon>
        <taxon>Pseudomonadota</taxon>
        <taxon>Betaproteobacteria</taxon>
        <taxon>Burkholderiales</taxon>
        <taxon>Oxalobacteraceae</taxon>
        <taxon>Telluria group</taxon>
        <taxon>Massilia</taxon>
    </lineage>
</organism>
<dbReference type="EMBL" id="WHJH01000001">
    <property type="protein sequence ID" value="NHZ87573.1"/>
    <property type="molecule type" value="Genomic_DNA"/>
</dbReference>
<keyword evidence="1" id="KW-1133">Transmembrane helix</keyword>
<proteinExistence type="predicted"/>
<feature type="transmembrane region" description="Helical" evidence="1">
    <location>
        <begin position="49"/>
        <end position="69"/>
    </location>
</feature>
<comment type="caution">
    <text evidence="2">The sequence shown here is derived from an EMBL/GenBank/DDBJ whole genome shotgun (WGS) entry which is preliminary data.</text>
</comment>
<feature type="transmembrane region" description="Helical" evidence="1">
    <location>
        <begin position="89"/>
        <end position="106"/>
    </location>
</feature>
<name>A0ABX0NL90_9BURK</name>
<sequence length="217" mass="22722">MKSMESIESTSAALNERMYRFDQLPGASASVIAEAAYSDIHIDRNSVNYLLFGGVGMAGAIAVVVGAVTTAQVLPGWLARVGIAVSRDAILVPVLAGVIAAAWILTSKHAKWQARRRLAALSVPQHRARDAVAALRAVLPAHLSLLDQNLQSASERMLKVYATGNMELAYMLSALLNDAFGAAAFVSLGASSPAIGQGLAELRAALAALGRPDYRAA</sequence>
<gene>
    <name evidence="2" type="ORF">F2P45_00780</name>
</gene>
<keyword evidence="3" id="KW-1185">Reference proteome</keyword>
<protein>
    <submittedName>
        <fullName evidence="2">Uncharacterized protein</fullName>
    </submittedName>
</protein>
<evidence type="ECO:0000313" key="3">
    <source>
        <dbReference type="Proteomes" id="UP000609726"/>
    </source>
</evidence>
<dbReference type="RefSeq" id="WP_166869875.1">
    <property type="nucleotide sequence ID" value="NZ_WHJH01000001.1"/>
</dbReference>
<keyword evidence="1" id="KW-0472">Membrane</keyword>
<reference evidence="2 3" key="1">
    <citation type="submission" date="2019-10" db="EMBL/GenBank/DDBJ databases">
        <title>Taxonomy of Antarctic Massilia spp.: description of Massilia rubra sp. nov., Massilia aquatica sp. nov., Massilia mucilaginosa sp. nov., Massilia frigida sp. nov. isolated from streams, lakes and regoliths.</title>
        <authorList>
            <person name="Holochova P."/>
            <person name="Sedlacek I."/>
            <person name="Kralova S."/>
            <person name="Maslanova I."/>
            <person name="Busse H.-J."/>
            <person name="Stankova E."/>
            <person name="Vrbovska V."/>
            <person name="Kovarovic V."/>
            <person name="Bartak M."/>
            <person name="Svec P."/>
            <person name="Pantucek R."/>
        </authorList>
    </citation>
    <scope>NUCLEOTIDE SEQUENCE [LARGE SCALE GENOMIC DNA]</scope>
    <source>
        <strain evidence="2 3">CCM 8733</strain>
    </source>
</reference>